<dbReference type="SUPFAM" id="SSF52540">
    <property type="entry name" value="P-loop containing nucleoside triphosphate hydrolases"/>
    <property type="match status" value="1"/>
</dbReference>
<dbReference type="InterPro" id="IPR056884">
    <property type="entry name" value="NPHP3-like_N"/>
</dbReference>
<dbReference type="SMART" id="SM00248">
    <property type="entry name" value="ANK"/>
    <property type="match status" value="5"/>
</dbReference>
<dbReference type="AlphaFoldDB" id="A0AAN6SQD9"/>
<keyword evidence="5" id="KW-1185">Reference proteome</keyword>
<sequence length="1167" mass="129476">MSLFHRGSASGPAEGSSKTDAVDLPESAYQRALASFGEDEREKLTKQDTIRGLFQQLNESDHGHQERSLLRKGLKRVKPYLERLNATIDFISPFTSMEPAAGTALGLVKGASSIAIAICGRFEDMTDNIAGFLERIPAIDRCSAVVRGDGRLQDIYNASLSDPHYTPIRTPLTNHVVQALVDVFKDLLQFYLETVALFEGSRFVLSVALDILKPSIADIVSSFNTHVDLLSRLLETETFAAVQELKDGQVEALILETLDNHWNYESDHDDELRKRADDACSWLTSDDAFSYWLLNRDSNVLVLFGDMGSGKTMTTAFVADSLAHPARPLCAYYCKDEHEPAKLRNIYRSILFQFLQQSHKIKLRFWKWYKETSPMVRGNPTQSDDKLRELLYDIVSSSKKPVFLVLDALDECKAQSRKQLFSLFQELFENKAPLKVFLSSRYDENVEADLPPGVTRIDLRSSHDRDRAIAAYLVTGTNLPAALHPKVVEELAARSRGSAIWLRIAVEYIEGSQSASPKGLEMALARLPSSEGLAELYGKLFGKICGRIQENKALLQRALEILAVARRPLTLEELTCAVFTINSVSDDEEEDAATLAELDKLTHSVNLFNFVRPFITAAKGKDGKNPRLRLVHQSLKELVLTAPPSEWCSAEAMAKRKKGERVAELDADLLQRCVRYLLFDENDERSLFPNSDDEARDAELFAIGDVFDNEVGVQVPTGAGTPSSRRSSAFSSSEPGFGGFFAYAAAYWTSHFSDVSPPERRPSAQQLIALCGKGSQRLENWVEQWRRPSCPHLPERSFPEPLSRLDPLVIAAIFGPAASVTDILMCGLGSSILAKDSAWTAVTHLIERGDISLIKSLIVQDTVLQPTLCCCKFLYTAISAWRWESDEATAAAAAAATRNWEEIFEFLISRLRGDLIDCGNDILRRAAGRGCLVLIKKLFDAGARDAELRQAMLTQDDDDDAEENPRCGGGSISSSRSFFNRHQSIGEAAFWGHADVVRFLCEQPGLESHLRYTNRRSGDTVFHQAARRPSEEVLRTLIRHWPEGVNVANKSGDTPLIVLVFSNPSGCEAETARLVRLLLREGKADADPGGSYSAFCIAVRGGYTTVARLLVVEGGADVLQAVGIDEVTGRPFLRRGMVSWVDEKGQEQMLRELCSLLPLAVSVEYFL</sequence>
<evidence type="ECO:0000256" key="2">
    <source>
        <dbReference type="SAM" id="MobiDB-lite"/>
    </source>
</evidence>
<dbReference type="Gene3D" id="1.25.40.20">
    <property type="entry name" value="Ankyrin repeat-containing domain"/>
    <property type="match status" value="1"/>
</dbReference>
<comment type="caution">
    <text evidence="4">The sequence shown here is derived from an EMBL/GenBank/DDBJ whole genome shotgun (WGS) entry which is preliminary data.</text>
</comment>
<dbReference type="PANTHER" id="PTHR10039:SF10">
    <property type="entry name" value="NACHT DOMAIN-CONTAINING PROTEIN"/>
    <property type="match status" value="1"/>
</dbReference>
<dbReference type="PANTHER" id="PTHR10039">
    <property type="entry name" value="AMELOGENIN"/>
    <property type="match status" value="1"/>
</dbReference>
<dbReference type="InterPro" id="IPR036770">
    <property type="entry name" value="Ankyrin_rpt-contain_sf"/>
</dbReference>
<proteinExistence type="predicted"/>
<gene>
    <name evidence="4" type="ORF">C8A01DRAFT_47702</name>
</gene>
<evidence type="ECO:0000259" key="3">
    <source>
        <dbReference type="Pfam" id="PF24883"/>
    </source>
</evidence>
<dbReference type="Pfam" id="PF24883">
    <property type="entry name" value="NPHP3_N"/>
    <property type="match status" value="1"/>
</dbReference>
<dbReference type="InterPro" id="IPR002110">
    <property type="entry name" value="Ankyrin_rpt"/>
</dbReference>
<reference evidence="5" key="1">
    <citation type="journal article" date="2023" name="Mol. Phylogenet. Evol.">
        <title>Genome-scale phylogeny and comparative genomics of the fungal order Sordariales.</title>
        <authorList>
            <person name="Hensen N."/>
            <person name="Bonometti L."/>
            <person name="Westerberg I."/>
            <person name="Brannstrom I.O."/>
            <person name="Guillou S."/>
            <person name="Cros-Aarteil S."/>
            <person name="Calhoun S."/>
            <person name="Haridas S."/>
            <person name="Kuo A."/>
            <person name="Mondo S."/>
            <person name="Pangilinan J."/>
            <person name="Riley R."/>
            <person name="LaButti K."/>
            <person name="Andreopoulos B."/>
            <person name="Lipzen A."/>
            <person name="Chen C."/>
            <person name="Yan M."/>
            <person name="Daum C."/>
            <person name="Ng V."/>
            <person name="Clum A."/>
            <person name="Steindorff A."/>
            <person name="Ohm R.A."/>
            <person name="Martin F."/>
            <person name="Silar P."/>
            <person name="Natvig D.O."/>
            <person name="Lalanne C."/>
            <person name="Gautier V."/>
            <person name="Ament-Velasquez S.L."/>
            <person name="Kruys A."/>
            <person name="Hutchinson M.I."/>
            <person name="Powell A.J."/>
            <person name="Barry K."/>
            <person name="Miller A.N."/>
            <person name="Grigoriev I.V."/>
            <person name="Debuchy R."/>
            <person name="Gladieux P."/>
            <person name="Hiltunen Thoren M."/>
            <person name="Johannesson H."/>
        </authorList>
    </citation>
    <scope>NUCLEOTIDE SEQUENCE [LARGE SCALE GENOMIC DNA]</scope>
    <source>
        <strain evidence="5">CBS 284.82</strain>
    </source>
</reference>
<dbReference type="Proteomes" id="UP001303115">
    <property type="component" value="Unassembled WGS sequence"/>
</dbReference>
<evidence type="ECO:0000313" key="4">
    <source>
        <dbReference type="EMBL" id="KAK4038752.1"/>
    </source>
</evidence>
<accession>A0AAN6SQD9</accession>
<keyword evidence="1" id="KW-0677">Repeat</keyword>
<protein>
    <recommendedName>
        <fullName evidence="3">Nephrocystin 3-like N-terminal domain-containing protein</fullName>
    </recommendedName>
</protein>
<feature type="domain" description="Nephrocystin 3-like N-terminal" evidence="3">
    <location>
        <begin position="279"/>
        <end position="441"/>
    </location>
</feature>
<organism evidence="4 5">
    <name type="scientific">Parachaetomium inaequale</name>
    <dbReference type="NCBI Taxonomy" id="2588326"/>
    <lineage>
        <taxon>Eukaryota</taxon>
        <taxon>Fungi</taxon>
        <taxon>Dikarya</taxon>
        <taxon>Ascomycota</taxon>
        <taxon>Pezizomycotina</taxon>
        <taxon>Sordariomycetes</taxon>
        <taxon>Sordariomycetidae</taxon>
        <taxon>Sordariales</taxon>
        <taxon>Chaetomiaceae</taxon>
        <taxon>Parachaetomium</taxon>
    </lineage>
</organism>
<dbReference type="SUPFAM" id="SSF48403">
    <property type="entry name" value="Ankyrin repeat"/>
    <property type="match status" value="1"/>
</dbReference>
<evidence type="ECO:0000256" key="1">
    <source>
        <dbReference type="ARBA" id="ARBA00022737"/>
    </source>
</evidence>
<name>A0AAN6SQD9_9PEZI</name>
<dbReference type="InterPro" id="IPR027417">
    <property type="entry name" value="P-loop_NTPase"/>
</dbReference>
<dbReference type="Gene3D" id="3.40.50.300">
    <property type="entry name" value="P-loop containing nucleotide triphosphate hydrolases"/>
    <property type="match status" value="1"/>
</dbReference>
<dbReference type="EMBL" id="MU854420">
    <property type="protein sequence ID" value="KAK4038752.1"/>
    <property type="molecule type" value="Genomic_DNA"/>
</dbReference>
<feature type="region of interest" description="Disordered" evidence="2">
    <location>
        <begin position="953"/>
        <end position="972"/>
    </location>
</feature>
<evidence type="ECO:0000313" key="5">
    <source>
        <dbReference type="Proteomes" id="UP001303115"/>
    </source>
</evidence>
<feature type="region of interest" description="Disordered" evidence="2">
    <location>
        <begin position="1"/>
        <end position="24"/>
    </location>
</feature>